<dbReference type="PANTHER" id="PTHR24559">
    <property type="entry name" value="TRANSPOSON TY3-I GAG-POL POLYPROTEIN"/>
    <property type="match status" value="1"/>
</dbReference>
<feature type="region of interest" description="Disordered" evidence="1">
    <location>
        <begin position="516"/>
        <end position="571"/>
    </location>
</feature>
<feature type="region of interest" description="Disordered" evidence="1">
    <location>
        <begin position="1"/>
        <end position="96"/>
    </location>
</feature>
<accession>A0AAD8U873</accession>
<comment type="caution">
    <text evidence="3">The sequence shown here is derived from an EMBL/GenBank/DDBJ whole genome shotgun (WGS) entry which is preliminary data.</text>
</comment>
<feature type="compositionally biased region" description="Low complexity" evidence="1">
    <location>
        <begin position="72"/>
        <end position="88"/>
    </location>
</feature>
<dbReference type="EMBL" id="JAUUTY010000001">
    <property type="protein sequence ID" value="KAK1699373.1"/>
    <property type="molecule type" value="Genomic_DNA"/>
</dbReference>
<dbReference type="Gene3D" id="3.30.70.270">
    <property type="match status" value="2"/>
</dbReference>
<feature type="compositionally biased region" description="Basic and acidic residues" evidence="1">
    <location>
        <begin position="519"/>
        <end position="530"/>
    </location>
</feature>
<protein>
    <recommendedName>
        <fullName evidence="2">Reverse transcriptase domain-containing protein</fullName>
    </recommendedName>
</protein>
<dbReference type="CDD" id="cd01647">
    <property type="entry name" value="RT_LTR"/>
    <property type="match status" value="1"/>
</dbReference>
<evidence type="ECO:0000259" key="2">
    <source>
        <dbReference type="Pfam" id="PF00078"/>
    </source>
</evidence>
<evidence type="ECO:0000313" key="4">
    <source>
        <dbReference type="Proteomes" id="UP001231189"/>
    </source>
</evidence>
<reference evidence="3" key="1">
    <citation type="submission" date="2023-07" db="EMBL/GenBank/DDBJ databases">
        <title>A chromosome-level genome assembly of Lolium multiflorum.</title>
        <authorList>
            <person name="Chen Y."/>
            <person name="Copetti D."/>
            <person name="Kolliker R."/>
            <person name="Studer B."/>
        </authorList>
    </citation>
    <scope>NUCLEOTIDE SEQUENCE</scope>
    <source>
        <strain evidence="3">02402/16</strain>
        <tissue evidence="3">Leaf</tissue>
    </source>
</reference>
<evidence type="ECO:0000256" key="1">
    <source>
        <dbReference type="SAM" id="MobiDB-lite"/>
    </source>
</evidence>
<dbReference type="InterPro" id="IPR053134">
    <property type="entry name" value="RNA-dir_DNA_polymerase"/>
</dbReference>
<organism evidence="3 4">
    <name type="scientific">Lolium multiflorum</name>
    <name type="common">Italian ryegrass</name>
    <name type="synonym">Lolium perenne subsp. multiflorum</name>
    <dbReference type="NCBI Taxonomy" id="4521"/>
    <lineage>
        <taxon>Eukaryota</taxon>
        <taxon>Viridiplantae</taxon>
        <taxon>Streptophyta</taxon>
        <taxon>Embryophyta</taxon>
        <taxon>Tracheophyta</taxon>
        <taxon>Spermatophyta</taxon>
        <taxon>Magnoliopsida</taxon>
        <taxon>Liliopsida</taxon>
        <taxon>Poales</taxon>
        <taxon>Poaceae</taxon>
        <taxon>BOP clade</taxon>
        <taxon>Pooideae</taxon>
        <taxon>Poodae</taxon>
        <taxon>Poeae</taxon>
        <taxon>Poeae Chloroplast Group 2 (Poeae type)</taxon>
        <taxon>Loliodinae</taxon>
        <taxon>Loliinae</taxon>
        <taxon>Lolium</taxon>
    </lineage>
</organism>
<dbReference type="Gene3D" id="3.10.10.10">
    <property type="entry name" value="HIV Type 1 Reverse Transcriptase, subunit A, domain 1"/>
    <property type="match status" value="1"/>
</dbReference>
<feature type="domain" description="Reverse transcriptase" evidence="2">
    <location>
        <begin position="382"/>
        <end position="438"/>
    </location>
</feature>
<dbReference type="InterPro" id="IPR043128">
    <property type="entry name" value="Rev_trsase/Diguanyl_cyclase"/>
</dbReference>
<keyword evidence="4" id="KW-1185">Reference proteome</keyword>
<dbReference type="PANTHER" id="PTHR24559:SF444">
    <property type="entry name" value="REVERSE TRANSCRIPTASE DOMAIN-CONTAINING PROTEIN"/>
    <property type="match status" value="1"/>
</dbReference>
<dbReference type="Pfam" id="PF00078">
    <property type="entry name" value="RVT_1"/>
    <property type="match status" value="1"/>
</dbReference>
<feature type="compositionally biased region" description="Basic and acidic residues" evidence="1">
    <location>
        <begin position="45"/>
        <end position="54"/>
    </location>
</feature>
<name>A0AAD8U873_LOLMU</name>
<evidence type="ECO:0000313" key="3">
    <source>
        <dbReference type="EMBL" id="KAK1699373.1"/>
    </source>
</evidence>
<dbReference type="InterPro" id="IPR043502">
    <property type="entry name" value="DNA/RNA_pol_sf"/>
</dbReference>
<proteinExistence type="predicted"/>
<sequence length="571" mass="64591">MPWPRRHVVRGPTTLSPPFLRETLRPEDRSHRGFLKSYSRLAGRRTPERKELSGGRESAGEIPSEGEIDDMPPSSSWTSSPSPSSSSPPSSPPSPPQHLVTAVAIWLRMLARGIITSIESFIETACQHLLLLVGIDILTYRRYYDTPPILVGHQDYFLALLPGSEALLWMRRQDSESEVFRKERDELEEIFLRQPILKHDLPVEDLGTTPPPKEDPVFDLPDNLKYAHIDDKKIYAIIISSKLSEIEEERLLEILKKHRGAIGYTLDDLKGISPSICQHAINMEDDAKPVVQRRLIPKMKEVVRNEVLRLLEAGIIYPIADSRWVSPVHCVPKKGGMTVVPNDNDELIPQRVVVGYRMCIDFRKVNKVTKKDHYPLPFIDQIIVEVFMDDFSVYGNSFDSCLRNLDKVLQRCEETNLVLNWEKCHFMVNEGIVLGHKISERGIEVDRAKVEAIEKMPYPRDVKDRKGADNPVADNLSRLENIAYDPVPGNDSFPNEQLAVIKDLFSFRSTMVSKNKGKGLSEEEVKEVPSRQEQQAGGSKQILVGSVDTRRSFSHNLQGPIPPALSLTPSP</sequence>
<dbReference type="InterPro" id="IPR000477">
    <property type="entry name" value="RT_dom"/>
</dbReference>
<dbReference type="SUPFAM" id="SSF56672">
    <property type="entry name" value="DNA/RNA polymerases"/>
    <property type="match status" value="1"/>
</dbReference>
<feature type="compositionally biased region" description="Basic and acidic residues" evidence="1">
    <location>
        <begin position="22"/>
        <end position="31"/>
    </location>
</feature>
<dbReference type="Proteomes" id="UP001231189">
    <property type="component" value="Unassembled WGS sequence"/>
</dbReference>
<gene>
    <name evidence="3" type="ORF">QYE76_016070</name>
</gene>
<dbReference type="AlphaFoldDB" id="A0AAD8U873"/>